<dbReference type="EMBL" id="JAEKMH010000001">
    <property type="protein sequence ID" value="MBJ3783391.1"/>
    <property type="molecule type" value="Genomic_DNA"/>
</dbReference>
<organism evidence="1 2">
    <name type="scientific">Devosia sediminis</name>
    <dbReference type="NCBI Taxonomy" id="2798801"/>
    <lineage>
        <taxon>Bacteria</taxon>
        <taxon>Pseudomonadati</taxon>
        <taxon>Pseudomonadota</taxon>
        <taxon>Alphaproteobacteria</taxon>
        <taxon>Hyphomicrobiales</taxon>
        <taxon>Devosiaceae</taxon>
        <taxon>Devosia</taxon>
    </lineage>
</organism>
<keyword evidence="2" id="KW-1185">Reference proteome</keyword>
<dbReference type="InterPro" id="IPR009363">
    <property type="entry name" value="Phage_Mu_Gp16"/>
</dbReference>
<sequence length="212" mass="23570">MTIIAAINVAKRGLAMEEQDYRSLLERVTGKTSLREMNGPEHVRVLDELRAKGAPKLIVKGKELAGPYAKKLQALWIAGWNLGVIHNRTDAAMLAFIKGQTGIDHTRFLRDAADARKAVEALKSWVAREGGVVWGTSRGYDWLTNDAGKVAWAQWIKLEPGAELHPDDKGFRREVIRLVDGYPGQPLETLKPAEWRLVMNALGERIRARAGA</sequence>
<gene>
    <name evidence="1" type="ORF">JEQ47_01545</name>
</gene>
<proteinExistence type="predicted"/>
<evidence type="ECO:0000313" key="2">
    <source>
        <dbReference type="Proteomes" id="UP000602124"/>
    </source>
</evidence>
<reference evidence="1" key="1">
    <citation type="submission" date="2020-12" db="EMBL/GenBank/DDBJ databases">
        <title>Devosia sp. MSA67 isolated from Mo River.</title>
        <authorList>
            <person name="Ma F."/>
            <person name="Zi Z."/>
        </authorList>
    </citation>
    <scope>NUCLEOTIDE SEQUENCE</scope>
    <source>
        <strain evidence="1">MSA67</strain>
    </source>
</reference>
<dbReference type="RefSeq" id="WP_198874630.1">
    <property type="nucleotide sequence ID" value="NZ_JAEKMH010000001.1"/>
</dbReference>
<protein>
    <submittedName>
        <fullName evidence="1">Regulatory protein GemA</fullName>
    </submittedName>
</protein>
<dbReference type="AlphaFoldDB" id="A0A934MKB9"/>
<evidence type="ECO:0000313" key="1">
    <source>
        <dbReference type="EMBL" id="MBJ3783391.1"/>
    </source>
</evidence>
<dbReference type="Proteomes" id="UP000602124">
    <property type="component" value="Unassembled WGS sequence"/>
</dbReference>
<name>A0A934MKB9_9HYPH</name>
<comment type="caution">
    <text evidence="1">The sequence shown here is derived from an EMBL/GenBank/DDBJ whole genome shotgun (WGS) entry which is preliminary data.</text>
</comment>
<accession>A0A934MKB9</accession>
<dbReference type="Pfam" id="PF06252">
    <property type="entry name" value="GemA"/>
    <property type="match status" value="1"/>
</dbReference>